<evidence type="ECO:0000313" key="3">
    <source>
        <dbReference type="Proteomes" id="UP000026915"/>
    </source>
</evidence>
<organism evidence="2 3">
    <name type="scientific">Theobroma cacao</name>
    <name type="common">Cacao</name>
    <name type="synonym">Cocoa</name>
    <dbReference type="NCBI Taxonomy" id="3641"/>
    <lineage>
        <taxon>Eukaryota</taxon>
        <taxon>Viridiplantae</taxon>
        <taxon>Streptophyta</taxon>
        <taxon>Embryophyta</taxon>
        <taxon>Tracheophyta</taxon>
        <taxon>Spermatophyta</taxon>
        <taxon>Magnoliopsida</taxon>
        <taxon>eudicotyledons</taxon>
        <taxon>Gunneridae</taxon>
        <taxon>Pentapetalae</taxon>
        <taxon>rosids</taxon>
        <taxon>malvids</taxon>
        <taxon>Malvales</taxon>
        <taxon>Malvaceae</taxon>
        <taxon>Byttnerioideae</taxon>
        <taxon>Theobroma</taxon>
    </lineage>
</organism>
<keyword evidence="1" id="KW-0812">Transmembrane</keyword>
<proteinExistence type="predicted"/>
<evidence type="ECO:0000313" key="2">
    <source>
        <dbReference type="EMBL" id="EOY19243.1"/>
    </source>
</evidence>
<dbReference type="EMBL" id="CM001888">
    <property type="protein sequence ID" value="EOY19243.1"/>
    <property type="molecule type" value="Genomic_DNA"/>
</dbReference>
<dbReference type="Proteomes" id="UP000026915">
    <property type="component" value="Chromosome 10"/>
</dbReference>
<gene>
    <name evidence="2" type="ORF">TCM_044243</name>
</gene>
<dbReference type="InParanoid" id="A0A061FQS7"/>
<dbReference type="STRING" id="3641.A0A061FQS7"/>
<keyword evidence="3" id="KW-1185">Reference proteome</keyword>
<dbReference type="Gramene" id="EOY19243">
    <property type="protein sequence ID" value="EOY19243"/>
    <property type="gene ID" value="TCM_044243"/>
</dbReference>
<dbReference type="HOGENOM" id="CLU_1506017_0_0_1"/>
<keyword evidence="1" id="KW-1133">Transmembrane helix</keyword>
<dbReference type="AlphaFoldDB" id="A0A061FQS7"/>
<feature type="transmembrane region" description="Helical" evidence="1">
    <location>
        <begin position="133"/>
        <end position="152"/>
    </location>
</feature>
<accession>A0A061FQS7</accession>
<protein>
    <submittedName>
        <fullName evidence="2">Uncharacterized protein</fullName>
    </submittedName>
</protein>
<sequence>MSKIDNSEVKAATSDSTAGKVIFEPISEDGVFRFDSSANDTDAAYPCLSFINSNEGDVPIMSNKVPLYSPPFEHRLGQQIVKLEIDLRIECRIQFTAPTSFAVITFGPFPSPSAILISLSHAIAIIIYCSRYILLYFSCILYNCLTFVLCLLDSTFSSLSLAFSMAISTLDTWHIYDKT</sequence>
<evidence type="ECO:0000256" key="1">
    <source>
        <dbReference type="SAM" id="Phobius"/>
    </source>
</evidence>
<name>A0A061FQS7_THECC</name>
<keyword evidence="1" id="KW-0472">Membrane</keyword>
<reference evidence="2 3" key="1">
    <citation type="journal article" date="2013" name="Genome Biol.">
        <title>The genome sequence of the most widely cultivated cacao type and its use to identify candidate genes regulating pod color.</title>
        <authorList>
            <person name="Motamayor J.C."/>
            <person name="Mockaitis K."/>
            <person name="Schmutz J."/>
            <person name="Haiminen N."/>
            <person name="Iii D.L."/>
            <person name="Cornejo O."/>
            <person name="Findley S.D."/>
            <person name="Zheng P."/>
            <person name="Utro F."/>
            <person name="Royaert S."/>
            <person name="Saski C."/>
            <person name="Jenkins J."/>
            <person name="Podicheti R."/>
            <person name="Zhao M."/>
            <person name="Scheffler B.E."/>
            <person name="Stack J.C."/>
            <person name="Feltus F.A."/>
            <person name="Mustiga G.M."/>
            <person name="Amores F."/>
            <person name="Phillips W."/>
            <person name="Marelli J.P."/>
            <person name="May G.D."/>
            <person name="Shapiro H."/>
            <person name="Ma J."/>
            <person name="Bustamante C.D."/>
            <person name="Schnell R.J."/>
            <person name="Main D."/>
            <person name="Gilbert D."/>
            <person name="Parida L."/>
            <person name="Kuhn D.N."/>
        </authorList>
    </citation>
    <scope>NUCLEOTIDE SEQUENCE [LARGE SCALE GENOMIC DNA]</scope>
    <source>
        <strain evidence="3">cv. Matina 1-6</strain>
    </source>
</reference>
<dbReference type="eggNOG" id="KOG1066">
    <property type="taxonomic scope" value="Eukaryota"/>
</dbReference>